<evidence type="ECO:0000313" key="2">
    <source>
        <dbReference type="EMBL" id="MFD0791454.1"/>
    </source>
</evidence>
<dbReference type="Proteomes" id="UP001597055">
    <property type="component" value="Unassembled WGS sequence"/>
</dbReference>
<gene>
    <name evidence="2" type="ORF">ACFQ0P_13710</name>
</gene>
<dbReference type="EMBL" id="JBHTII010000002">
    <property type="protein sequence ID" value="MFD0791454.1"/>
    <property type="molecule type" value="Genomic_DNA"/>
</dbReference>
<reference evidence="3" key="1">
    <citation type="journal article" date="2019" name="Int. J. Syst. Evol. Microbiol.">
        <title>The Global Catalogue of Microorganisms (GCM) 10K type strain sequencing project: providing services to taxonomists for standard genome sequencing and annotation.</title>
        <authorList>
            <consortium name="The Broad Institute Genomics Platform"/>
            <consortium name="The Broad Institute Genome Sequencing Center for Infectious Disease"/>
            <person name="Wu L."/>
            <person name="Ma J."/>
        </authorList>
    </citation>
    <scope>NUCLEOTIDE SEQUENCE [LARGE SCALE GENOMIC DNA]</scope>
    <source>
        <strain evidence="3">CCUG 54523</strain>
    </source>
</reference>
<organism evidence="2 3">
    <name type="scientific">Microbacterium insulae</name>
    <dbReference type="NCBI Taxonomy" id="483014"/>
    <lineage>
        <taxon>Bacteria</taxon>
        <taxon>Bacillati</taxon>
        <taxon>Actinomycetota</taxon>
        <taxon>Actinomycetes</taxon>
        <taxon>Micrococcales</taxon>
        <taxon>Microbacteriaceae</taxon>
        <taxon>Microbacterium</taxon>
    </lineage>
</organism>
<accession>A0ABW3AKV7</accession>
<proteinExistence type="predicted"/>
<comment type="caution">
    <text evidence="2">The sequence shown here is derived from an EMBL/GenBank/DDBJ whole genome shotgun (WGS) entry which is preliminary data.</text>
</comment>
<dbReference type="RefSeq" id="WP_204979214.1">
    <property type="nucleotide sequence ID" value="NZ_JBHTII010000002.1"/>
</dbReference>
<evidence type="ECO:0008006" key="4">
    <source>
        <dbReference type="Google" id="ProtNLM"/>
    </source>
</evidence>
<dbReference type="PROSITE" id="PS51257">
    <property type="entry name" value="PROKAR_LIPOPROTEIN"/>
    <property type="match status" value="1"/>
</dbReference>
<keyword evidence="3" id="KW-1185">Reference proteome</keyword>
<sequence>MTSRTTPLRHAVRAPVGVVLLILAVSLAGCVPADPAAAPTPSFSNEAEAFAAAEATYREYVKALNAVDLSDPETFEGVYAWTTGELNASDRRGLSEYHAEGVVKSGASEVLVTAPIRDDVSAGVAIAVCLDVSDVELVNSAGESLVDPDRGDVQTLEATFSRSSTSPTGLLLTGIGPREGKPECRR</sequence>
<name>A0ABW3AKV7_9MICO</name>
<evidence type="ECO:0000256" key="1">
    <source>
        <dbReference type="SAM" id="MobiDB-lite"/>
    </source>
</evidence>
<evidence type="ECO:0000313" key="3">
    <source>
        <dbReference type="Proteomes" id="UP001597055"/>
    </source>
</evidence>
<feature type="region of interest" description="Disordered" evidence="1">
    <location>
        <begin position="164"/>
        <end position="186"/>
    </location>
</feature>
<protein>
    <recommendedName>
        <fullName evidence="4">Lipoprotein</fullName>
    </recommendedName>
</protein>